<dbReference type="PANTHER" id="PTHR31123">
    <property type="entry name" value="ACCUMULATION OF DYADS PROTEIN 2-RELATED"/>
    <property type="match status" value="1"/>
</dbReference>
<feature type="region of interest" description="Disordered" evidence="6">
    <location>
        <begin position="1"/>
        <end position="32"/>
    </location>
</feature>
<dbReference type="AlphaFoldDB" id="A0A2I1D0C3"/>
<dbReference type="NCBIfam" id="NF038013">
    <property type="entry name" value="AceTr_1"/>
    <property type="match status" value="1"/>
</dbReference>
<dbReference type="GO" id="GO:0005886">
    <property type="term" value="C:plasma membrane"/>
    <property type="evidence" value="ECO:0007669"/>
    <property type="project" value="TreeGrafter"/>
</dbReference>
<dbReference type="EMBL" id="MSFM01000008">
    <property type="protein sequence ID" value="PKY03323.1"/>
    <property type="molecule type" value="Genomic_DNA"/>
</dbReference>
<dbReference type="InterPro" id="IPR047622">
    <property type="entry name" value="GPR1_FUN34_YAAH"/>
</dbReference>
<dbReference type="GeneID" id="36547048"/>
<feature type="transmembrane region" description="Helical" evidence="7">
    <location>
        <begin position="130"/>
        <end position="151"/>
    </location>
</feature>
<feature type="transmembrane region" description="Helical" evidence="7">
    <location>
        <begin position="77"/>
        <end position="96"/>
    </location>
</feature>
<dbReference type="VEuPathDB" id="FungiDB:P168DRAFT_311733"/>
<dbReference type="InterPro" id="IPR000791">
    <property type="entry name" value="Gpr1/Fun34/SatP-like"/>
</dbReference>
<feature type="transmembrane region" description="Helical" evidence="7">
    <location>
        <begin position="199"/>
        <end position="220"/>
    </location>
</feature>
<proteinExistence type="inferred from homology"/>
<sequence>MADTTEKYDLANTTTNGSSPLQQAQTKPASAPYENGHFGPLAHVNTAEYRLPAFGGEFQPGLYRSPKNRKIGNPAPLGLCAFALTTFLLGCIQMQVRGITQPNIIVGSAFGYGGLVQLLAGMWEMAAGNTFGATVLSSYGGFWISVGITFTPGGFEVMSSLEKVDGGQTNMFYDSFGLTIMGWFIFTTIMLCCTFKSTVAFFTLFLVVDIALLLLGLAYLLRTSTGMPNPNLSQAGGFFAILGAFLAWYNAFAGIADDSNSFILPPVVHFPWSEKGREARLEKQKSAVSSGAV</sequence>
<dbReference type="PANTHER" id="PTHR31123:SF1">
    <property type="entry name" value="ACCUMULATION OF DYADS PROTEIN 2-RELATED"/>
    <property type="match status" value="1"/>
</dbReference>
<evidence type="ECO:0000256" key="6">
    <source>
        <dbReference type="SAM" id="MobiDB-lite"/>
    </source>
</evidence>
<comment type="caution">
    <text evidence="8">The sequence shown here is derived from an EMBL/GenBank/DDBJ whole genome shotgun (WGS) entry which is preliminary data.</text>
</comment>
<gene>
    <name evidence="8" type="ORF">P168DRAFT_311733</name>
</gene>
<feature type="compositionally biased region" description="Polar residues" evidence="6">
    <location>
        <begin position="11"/>
        <end position="28"/>
    </location>
</feature>
<evidence type="ECO:0000313" key="8">
    <source>
        <dbReference type="EMBL" id="PKY03323.1"/>
    </source>
</evidence>
<dbReference type="RefSeq" id="XP_024691917.1">
    <property type="nucleotide sequence ID" value="XM_024839524.1"/>
</dbReference>
<evidence type="ECO:0000256" key="5">
    <source>
        <dbReference type="ARBA" id="ARBA00023136"/>
    </source>
</evidence>
<evidence type="ECO:0000256" key="7">
    <source>
        <dbReference type="SAM" id="Phobius"/>
    </source>
</evidence>
<dbReference type="Pfam" id="PF01184">
    <property type="entry name" value="Gpr1_Fun34_YaaH"/>
    <property type="match status" value="1"/>
</dbReference>
<dbReference type="Proteomes" id="UP000234254">
    <property type="component" value="Unassembled WGS sequence"/>
</dbReference>
<organism evidence="8 9">
    <name type="scientific">Aspergillus campestris (strain IBT 28561)</name>
    <dbReference type="NCBI Taxonomy" id="1392248"/>
    <lineage>
        <taxon>Eukaryota</taxon>
        <taxon>Fungi</taxon>
        <taxon>Dikarya</taxon>
        <taxon>Ascomycota</taxon>
        <taxon>Pezizomycotina</taxon>
        <taxon>Eurotiomycetes</taxon>
        <taxon>Eurotiomycetidae</taxon>
        <taxon>Eurotiales</taxon>
        <taxon>Aspergillaceae</taxon>
        <taxon>Aspergillus</taxon>
        <taxon>Aspergillus subgen. Circumdati</taxon>
    </lineage>
</organism>
<protein>
    <submittedName>
        <fullName evidence="8">GPR/FUN34 family protein</fullName>
    </submittedName>
</protein>
<evidence type="ECO:0000256" key="3">
    <source>
        <dbReference type="ARBA" id="ARBA00022692"/>
    </source>
</evidence>
<evidence type="ECO:0000256" key="2">
    <source>
        <dbReference type="ARBA" id="ARBA00005587"/>
    </source>
</evidence>
<name>A0A2I1D0C3_ASPC2</name>
<dbReference type="InterPro" id="IPR051633">
    <property type="entry name" value="AceTr"/>
</dbReference>
<keyword evidence="9" id="KW-1185">Reference proteome</keyword>
<dbReference type="GO" id="GO:0015123">
    <property type="term" value="F:acetate transmembrane transporter activity"/>
    <property type="evidence" value="ECO:0007669"/>
    <property type="project" value="TreeGrafter"/>
</dbReference>
<feature type="transmembrane region" description="Helical" evidence="7">
    <location>
        <begin position="232"/>
        <end position="252"/>
    </location>
</feature>
<dbReference type="PROSITE" id="PS01114">
    <property type="entry name" value="GPR1_FUN34_YAAH"/>
    <property type="match status" value="1"/>
</dbReference>
<evidence type="ECO:0000256" key="1">
    <source>
        <dbReference type="ARBA" id="ARBA00004141"/>
    </source>
</evidence>
<evidence type="ECO:0000313" key="9">
    <source>
        <dbReference type="Proteomes" id="UP000234254"/>
    </source>
</evidence>
<keyword evidence="3 7" id="KW-0812">Transmembrane</keyword>
<comment type="similarity">
    <text evidence="2">Belongs to the acetate uptake transporter (AceTr) (TC 2.A.96) family.</text>
</comment>
<accession>A0A2I1D0C3</accession>
<dbReference type="OrthoDB" id="3648309at2759"/>
<comment type="subcellular location">
    <subcellularLocation>
        <location evidence="1">Membrane</location>
        <topology evidence="1">Multi-pass membrane protein</topology>
    </subcellularLocation>
</comment>
<keyword evidence="5 7" id="KW-0472">Membrane</keyword>
<feature type="transmembrane region" description="Helical" evidence="7">
    <location>
        <begin position="102"/>
        <end position="123"/>
    </location>
</feature>
<evidence type="ECO:0000256" key="4">
    <source>
        <dbReference type="ARBA" id="ARBA00022989"/>
    </source>
</evidence>
<feature type="transmembrane region" description="Helical" evidence="7">
    <location>
        <begin position="171"/>
        <end position="192"/>
    </location>
</feature>
<reference evidence="8" key="1">
    <citation type="submission" date="2016-12" db="EMBL/GenBank/DDBJ databases">
        <title>The genomes of Aspergillus section Nigri reveals drivers in fungal speciation.</title>
        <authorList>
            <consortium name="DOE Joint Genome Institute"/>
            <person name="Vesth T.C."/>
            <person name="Nybo J."/>
            <person name="Theobald S."/>
            <person name="Brandl J."/>
            <person name="Frisvad J.C."/>
            <person name="Nielsen K.F."/>
            <person name="Lyhne E.K."/>
            <person name="Kogle M.E."/>
            <person name="Kuo A."/>
            <person name="Riley R."/>
            <person name="Clum A."/>
            <person name="Nolan M."/>
            <person name="Lipzen A."/>
            <person name="Salamov A."/>
            <person name="Henrissat B."/>
            <person name="Wiebenga A."/>
            <person name="De vries R.P."/>
            <person name="Grigoriev I.V."/>
            <person name="Mortensen U.H."/>
            <person name="Andersen M.R."/>
            <person name="Baker S.E."/>
        </authorList>
    </citation>
    <scope>NUCLEOTIDE SEQUENCE</scope>
    <source>
        <strain evidence="8">IBT 28561</strain>
    </source>
</reference>
<keyword evidence="4 7" id="KW-1133">Transmembrane helix</keyword>